<gene>
    <name evidence="2" type="ORF">KSP40_PGU016538</name>
</gene>
<dbReference type="Proteomes" id="UP001412067">
    <property type="component" value="Unassembled WGS sequence"/>
</dbReference>
<evidence type="ECO:0000256" key="1">
    <source>
        <dbReference type="SAM" id="MobiDB-lite"/>
    </source>
</evidence>
<evidence type="ECO:0000313" key="2">
    <source>
        <dbReference type="EMBL" id="KAK8945843.1"/>
    </source>
</evidence>
<name>A0ABR2LNK5_9ASPA</name>
<proteinExistence type="predicted"/>
<sequence length="121" mass="13319">MDVLRLFPAPTRFSSLPLAGSSSINKNGQKGWALSPRRVRVGLRVQDCFNPFADQPIVTDALKEPVAFVGGMFAGLLRLDLNEDPLKEWIVRSVKAAGIKPDEEAGAKVDEKEDSRQIEID</sequence>
<dbReference type="PANTHER" id="PTHR35996">
    <property type="entry name" value="OSJNBA0038O10.25 PROTEIN"/>
    <property type="match status" value="1"/>
</dbReference>
<comment type="caution">
    <text evidence="2">The sequence shown here is derived from an EMBL/GenBank/DDBJ whole genome shotgun (WGS) entry which is preliminary data.</text>
</comment>
<accession>A0ABR2LNK5</accession>
<dbReference type="EMBL" id="JBBWWR010000017">
    <property type="protein sequence ID" value="KAK8945843.1"/>
    <property type="molecule type" value="Genomic_DNA"/>
</dbReference>
<dbReference type="Pfam" id="PF26369">
    <property type="entry name" value="UPF0426"/>
    <property type="match status" value="1"/>
</dbReference>
<dbReference type="PANTHER" id="PTHR35996:SF1">
    <property type="entry name" value="OS04G0528100 PROTEIN"/>
    <property type="match status" value="1"/>
</dbReference>
<keyword evidence="3" id="KW-1185">Reference proteome</keyword>
<protein>
    <submittedName>
        <fullName evidence="2">UPF0426 protein</fullName>
    </submittedName>
</protein>
<organism evidence="2 3">
    <name type="scientific">Platanthera guangdongensis</name>
    <dbReference type="NCBI Taxonomy" id="2320717"/>
    <lineage>
        <taxon>Eukaryota</taxon>
        <taxon>Viridiplantae</taxon>
        <taxon>Streptophyta</taxon>
        <taxon>Embryophyta</taxon>
        <taxon>Tracheophyta</taxon>
        <taxon>Spermatophyta</taxon>
        <taxon>Magnoliopsida</taxon>
        <taxon>Liliopsida</taxon>
        <taxon>Asparagales</taxon>
        <taxon>Orchidaceae</taxon>
        <taxon>Orchidoideae</taxon>
        <taxon>Orchideae</taxon>
        <taxon>Orchidinae</taxon>
        <taxon>Platanthera</taxon>
    </lineage>
</organism>
<reference evidence="2 3" key="1">
    <citation type="journal article" date="2022" name="Nat. Plants">
        <title>Genomes of leafy and leafless Platanthera orchids illuminate the evolution of mycoheterotrophy.</title>
        <authorList>
            <person name="Li M.H."/>
            <person name="Liu K.W."/>
            <person name="Li Z."/>
            <person name="Lu H.C."/>
            <person name="Ye Q.L."/>
            <person name="Zhang D."/>
            <person name="Wang J.Y."/>
            <person name="Li Y.F."/>
            <person name="Zhong Z.M."/>
            <person name="Liu X."/>
            <person name="Yu X."/>
            <person name="Liu D.K."/>
            <person name="Tu X.D."/>
            <person name="Liu B."/>
            <person name="Hao Y."/>
            <person name="Liao X.Y."/>
            <person name="Jiang Y.T."/>
            <person name="Sun W.H."/>
            <person name="Chen J."/>
            <person name="Chen Y.Q."/>
            <person name="Ai Y."/>
            <person name="Zhai J.W."/>
            <person name="Wu S.S."/>
            <person name="Zhou Z."/>
            <person name="Hsiao Y.Y."/>
            <person name="Wu W.L."/>
            <person name="Chen Y.Y."/>
            <person name="Lin Y.F."/>
            <person name="Hsu J.L."/>
            <person name="Li C.Y."/>
            <person name="Wang Z.W."/>
            <person name="Zhao X."/>
            <person name="Zhong W.Y."/>
            <person name="Ma X.K."/>
            <person name="Ma L."/>
            <person name="Huang J."/>
            <person name="Chen G.Z."/>
            <person name="Huang M.Z."/>
            <person name="Huang L."/>
            <person name="Peng D.H."/>
            <person name="Luo Y.B."/>
            <person name="Zou S.Q."/>
            <person name="Chen S.P."/>
            <person name="Lan S."/>
            <person name="Tsai W.C."/>
            <person name="Van de Peer Y."/>
            <person name="Liu Z.J."/>
        </authorList>
    </citation>
    <scope>NUCLEOTIDE SEQUENCE [LARGE SCALE GENOMIC DNA]</scope>
    <source>
        <strain evidence="2">Lor288</strain>
    </source>
</reference>
<feature type="region of interest" description="Disordered" evidence="1">
    <location>
        <begin position="102"/>
        <end position="121"/>
    </location>
</feature>
<dbReference type="InterPro" id="IPR040278">
    <property type="entry name" value="UPF0426"/>
</dbReference>
<evidence type="ECO:0000313" key="3">
    <source>
        <dbReference type="Proteomes" id="UP001412067"/>
    </source>
</evidence>